<sequence length="296" mass="31430">MRTSTTLTASTLLAFAAISSAAPVISEGGAALLERDPKFKLPHFSPKTVGTAAQGADAALQLSQFLNLTRRGLELLAERESEFKIPSGILGDIGHGLDFGQDVSSLFNFSLRDTELLEREPTVKLPKLPPGTATAAAHVGELGFDFGQLLNLTRRGLELLEREPKFKLPKISPTTIGHVAQGADVGLQIGQLLNLTRRSVELLEREPKIKLPKLPKLPPGTGSALGHLAGLGFDAGQLLGSHDSASGSTDPATADTPDASATDGNATDATQPQRRHMVRRRSLKSRMAALDINELD</sequence>
<name>A0A4Y9Z0H6_9AGAM</name>
<evidence type="ECO:0000256" key="1">
    <source>
        <dbReference type="SAM" id="MobiDB-lite"/>
    </source>
</evidence>
<accession>A0A4Y9Z0H6</accession>
<feature type="region of interest" description="Disordered" evidence="1">
    <location>
        <begin position="241"/>
        <end position="284"/>
    </location>
</feature>
<comment type="caution">
    <text evidence="3">The sequence shown here is derived from an EMBL/GenBank/DDBJ whole genome shotgun (WGS) entry which is preliminary data.</text>
</comment>
<feature type="chain" id="PRO_5021230762" evidence="2">
    <location>
        <begin position="22"/>
        <end position="296"/>
    </location>
</feature>
<proteinExistence type="predicted"/>
<keyword evidence="4" id="KW-1185">Reference proteome</keyword>
<dbReference type="AlphaFoldDB" id="A0A4Y9Z0H6"/>
<evidence type="ECO:0000256" key="2">
    <source>
        <dbReference type="SAM" id="SignalP"/>
    </source>
</evidence>
<keyword evidence="2" id="KW-0732">Signal</keyword>
<feature type="compositionally biased region" description="Low complexity" evidence="1">
    <location>
        <begin position="248"/>
        <end position="263"/>
    </location>
</feature>
<dbReference type="OrthoDB" id="10385833at2759"/>
<gene>
    <name evidence="3" type="ORF">EVG20_g3611</name>
</gene>
<dbReference type="EMBL" id="SEOQ01000166">
    <property type="protein sequence ID" value="TFY68326.1"/>
    <property type="molecule type" value="Genomic_DNA"/>
</dbReference>
<evidence type="ECO:0000313" key="4">
    <source>
        <dbReference type="Proteomes" id="UP000298327"/>
    </source>
</evidence>
<reference evidence="3 4" key="1">
    <citation type="submission" date="2019-02" db="EMBL/GenBank/DDBJ databases">
        <title>Genome sequencing of the rare red list fungi Dentipellis fragilis.</title>
        <authorList>
            <person name="Buettner E."/>
            <person name="Kellner H."/>
        </authorList>
    </citation>
    <scope>NUCLEOTIDE SEQUENCE [LARGE SCALE GENOMIC DNA]</scope>
    <source>
        <strain evidence="3 4">DSM 105465</strain>
    </source>
</reference>
<organism evidence="3 4">
    <name type="scientific">Dentipellis fragilis</name>
    <dbReference type="NCBI Taxonomy" id="205917"/>
    <lineage>
        <taxon>Eukaryota</taxon>
        <taxon>Fungi</taxon>
        <taxon>Dikarya</taxon>
        <taxon>Basidiomycota</taxon>
        <taxon>Agaricomycotina</taxon>
        <taxon>Agaricomycetes</taxon>
        <taxon>Russulales</taxon>
        <taxon>Hericiaceae</taxon>
        <taxon>Dentipellis</taxon>
    </lineage>
</organism>
<dbReference type="Proteomes" id="UP000298327">
    <property type="component" value="Unassembled WGS sequence"/>
</dbReference>
<evidence type="ECO:0000313" key="3">
    <source>
        <dbReference type="EMBL" id="TFY68326.1"/>
    </source>
</evidence>
<feature type="signal peptide" evidence="2">
    <location>
        <begin position="1"/>
        <end position="21"/>
    </location>
</feature>
<feature type="compositionally biased region" description="Basic residues" evidence="1">
    <location>
        <begin position="273"/>
        <end position="284"/>
    </location>
</feature>
<protein>
    <submittedName>
        <fullName evidence="3">Uncharacterized protein</fullName>
    </submittedName>
</protein>